<comment type="caution">
    <text evidence="8">The sequence shown here is derived from an EMBL/GenBank/DDBJ whole genome shotgun (WGS) entry which is preliminary data.</text>
</comment>
<evidence type="ECO:0000313" key="8">
    <source>
        <dbReference type="EMBL" id="MCD5316024.1"/>
    </source>
</evidence>
<evidence type="ECO:0000256" key="4">
    <source>
        <dbReference type="ARBA" id="ARBA00023002"/>
    </source>
</evidence>
<proteinExistence type="inferred from homology"/>
<dbReference type="InterPro" id="IPR017972">
    <property type="entry name" value="Cyt_P450_CS"/>
</dbReference>
<dbReference type="RefSeq" id="WP_231448856.1">
    <property type="nucleotide sequence ID" value="NZ_JAJOMB010000026.1"/>
</dbReference>
<dbReference type="GO" id="GO:0004497">
    <property type="term" value="F:monooxygenase activity"/>
    <property type="evidence" value="ECO:0007669"/>
    <property type="project" value="UniProtKB-KW"/>
</dbReference>
<dbReference type="Proteomes" id="UP001138997">
    <property type="component" value="Unassembled WGS sequence"/>
</dbReference>
<reference evidence="8" key="1">
    <citation type="submission" date="2021-11" db="EMBL/GenBank/DDBJ databases">
        <title>Streptomyces corallinus and Kineosporia corallina sp. nov., two new coral-derived marine actinobacteria.</title>
        <authorList>
            <person name="Buangrab K."/>
            <person name="Sutthacheep M."/>
            <person name="Yeemin T."/>
            <person name="Harunari E."/>
            <person name="Igarashi Y."/>
            <person name="Sripreechasak P."/>
            <person name="Kanchanasin P."/>
            <person name="Tanasupawat S."/>
            <person name="Phongsopitanun W."/>
        </authorList>
    </citation>
    <scope>NUCLEOTIDE SEQUENCE</scope>
    <source>
        <strain evidence="8">JCM 31032</strain>
    </source>
</reference>
<dbReference type="EMBL" id="JAJOMB010000026">
    <property type="protein sequence ID" value="MCD5316024.1"/>
    <property type="molecule type" value="Genomic_DNA"/>
</dbReference>
<dbReference type="InterPro" id="IPR036396">
    <property type="entry name" value="Cyt_P450_sf"/>
</dbReference>
<evidence type="ECO:0000313" key="9">
    <source>
        <dbReference type="Proteomes" id="UP001138997"/>
    </source>
</evidence>
<evidence type="ECO:0000256" key="1">
    <source>
        <dbReference type="ARBA" id="ARBA00010617"/>
    </source>
</evidence>
<gene>
    <name evidence="8" type="ORF">LR394_34530</name>
</gene>
<dbReference type="FunFam" id="1.10.630.10:FF:000018">
    <property type="entry name" value="Cytochrome P450 monooxygenase"/>
    <property type="match status" value="1"/>
</dbReference>
<protein>
    <submittedName>
        <fullName evidence="8">Cytochrome P450</fullName>
    </submittedName>
</protein>
<dbReference type="PRINTS" id="PR00359">
    <property type="entry name" value="BP450"/>
</dbReference>
<organism evidence="8 9">
    <name type="scientific">Kineosporia babensis</name>
    <dbReference type="NCBI Taxonomy" id="499548"/>
    <lineage>
        <taxon>Bacteria</taxon>
        <taxon>Bacillati</taxon>
        <taxon>Actinomycetota</taxon>
        <taxon>Actinomycetes</taxon>
        <taxon>Kineosporiales</taxon>
        <taxon>Kineosporiaceae</taxon>
        <taxon>Kineosporia</taxon>
    </lineage>
</organism>
<sequence length="403" mass="44312">MTLPLRSEDLALLRPWFDPFDPGLHEDPYSRYERAREATPVCPGPYGLRVFTRHRDVSAALRDNRLGHGEPTSEKRIFSFLGQDPPGHGPLRRLAAQFLGPQAISALEPRIAGYVDELLEVMLAQRSADVLTDFAYPLSLRVIGSLFAIPQADQPWIRAQTPPIGRLLDPPYSISEADRTAARKAAAVLVAYLHQKIGERRRSPGPDVLSALIAAADSGGSFTRRELIPMCSLLLLAGYETTANIIANAVLALLEHPQQLRQARSRLVDGQLVPRAVDELARYDSSVQVTFRTVQARARLGGVELAEGERVALLIGSANRDPRVFERPDQLDLDRSPNPHLSFGAGIHYCLGSPLARLETGVALGRLLQRSRSIELDSDRLRHKNLAATLRGLEALPVRVTAA</sequence>
<evidence type="ECO:0000256" key="2">
    <source>
        <dbReference type="ARBA" id="ARBA00022617"/>
    </source>
</evidence>
<keyword evidence="4 7" id="KW-0560">Oxidoreductase</keyword>
<dbReference type="PROSITE" id="PS00086">
    <property type="entry name" value="CYTOCHROME_P450"/>
    <property type="match status" value="1"/>
</dbReference>
<keyword evidence="6 7" id="KW-0503">Monooxygenase</keyword>
<dbReference type="PANTHER" id="PTHR46696:SF1">
    <property type="entry name" value="CYTOCHROME P450 YJIB-RELATED"/>
    <property type="match status" value="1"/>
</dbReference>
<keyword evidence="3 7" id="KW-0479">Metal-binding</keyword>
<dbReference type="Pfam" id="PF00067">
    <property type="entry name" value="p450"/>
    <property type="match status" value="1"/>
</dbReference>
<dbReference type="CDD" id="cd20625">
    <property type="entry name" value="CYP164-like"/>
    <property type="match status" value="1"/>
</dbReference>
<dbReference type="GO" id="GO:0016705">
    <property type="term" value="F:oxidoreductase activity, acting on paired donors, with incorporation or reduction of molecular oxygen"/>
    <property type="evidence" value="ECO:0007669"/>
    <property type="project" value="InterPro"/>
</dbReference>
<dbReference type="InterPro" id="IPR002397">
    <property type="entry name" value="Cyt_P450_B"/>
</dbReference>
<comment type="similarity">
    <text evidence="1 7">Belongs to the cytochrome P450 family.</text>
</comment>
<evidence type="ECO:0000256" key="7">
    <source>
        <dbReference type="RuleBase" id="RU000461"/>
    </source>
</evidence>
<name>A0A9X1NM01_9ACTN</name>
<accession>A0A9X1NM01</accession>
<dbReference type="SUPFAM" id="SSF48264">
    <property type="entry name" value="Cytochrome P450"/>
    <property type="match status" value="1"/>
</dbReference>
<evidence type="ECO:0000256" key="5">
    <source>
        <dbReference type="ARBA" id="ARBA00023004"/>
    </source>
</evidence>
<keyword evidence="2 7" id="KW-0349">Heme</keyword>
<dbReference type="InterPro" id="IPR001128">
    <property type="entry name" value="Cyt_P450"/>
</dbReference>
<dbReference type="GO" id="GO:0005506">
    <property type="term" value="F:iron ion binding"/>
    <property type="evidence" value="ECO:0007669"/>
    <property type="project" value="InterPro"/>
</dbReference>
<dbReference type="Gene3D" id="1.10.630.10">
    <property type="entry name" value="Cytochrome P450"/>
    <property type="match status" value="1"/>
</dbReference>
<evidence type="ECO:0000256" key="6">
    <source>
        <dbReference type="ARBA" id="ARBA00023033"/>
    </source>
</evidence>
<dbReference type="PRINTS" id="PR00385">
    <property type="entry name" value="P450"/>
</dbReference>
<dbReference type="GO" id="GO:0020037">
    <property type="term" value="F:heme binding"/>
    <property type="evidence" value="ECO:0007669"/>
    <property type="project" value="InterPro"/>
</dbReference>
<keyword evidence="5 7" id="KW-0408">Iron</keyword>
<evidence type="ECO:0000256" key="3">
    <source>
        <dbReference type="ARBA" id="ARBA00022723"/>
    </source>
</evidence>
<dbReference type="AlphaFoldDB" id="A0A9X1NM01"/>
<keyword evidence="9" id="KW-1185">Reference proteome</keyword>
<dbReference type="PANTHER" id="PTHR46696">
    <property type="entry name" value="P450, PUTATIVE (EUROFUNG)-RELATED"/>
    <property type="match status" value="1"/>
</dbReference>